<sequence>MDTLPKSLEWIGSSLNDLKQFPKEVQQIMGFALYRAQLGSKHPDTKPLKGFKGSGVLEVVENFDGDTYRAIYTVKFAGLVYVLHAFQKKSKRGIATPKQDIDLIKARLQRAREHYQTVFQQRNEEK</sequence>
<evidence type="ECO:0008006" key="3">
    <source>
        <dbReference type="Google" id="ProtNLM"/>
    </source>
</evidence>
<dbReference type="RefSeq" id="WP_110986598.1">
    <property type="nucleotide sequence ID" value="NZ_CAWNWM010000007.1"/>
</dbReference>
<accession>A0A2W1JTA9</accession>
<dbReference type="AlphaFoldDB" id="A0A2W1JTA9"/>
<evidence type="ECO:0000313" key="1">
    <source>
        <dbReference type="EMBL" id="PZD73104.1"/>
    </source>
</evidence>
<keyword evidence="2" id="KW-1185">Reference proteome</keyword>
<reference evidence="1 2" key="1">
    <citation type="journal article" date="2018" name="Sci. Rep.">
        <title>A novel species of the marine cyanobacterium Acaryochloris with a unique pigment content and lifestyle.</title>
        <authorList>
            <person name="Partensky F."/>
            <person name="Six C."/>
            <person name="Ratin M."/>
            <person name="Garczarek L."/>
            <person name="Vaulot D."/>
            <person name="Probert I."/>
            <person name="Calteau A."/>
            <person name="Gourvil P."/>
            <person name="Marie D."/>
            <person name="Grebert T."/>
            <person name="Bouchier C."/>
            <person name="Le Panse S."/>
            <person name="Gachenot M."/>
            <person name="Rodriguez F."/>
            <person name="Garrido J.L."/>
        </authorList>
    </citation>
    <scope>NUCLEOTIDE SEQUENCE [LARGE SCALE GENOMIC DNA]</scope>
    <source>
        <strain evidence="1 2">RCC1774</strain>
    </source>
</reference>
<comment type="caution">
    <text evidence="1">The sequence shown here is derived from an EMBL/GenBank/DDBJ whole genome shotgun (WGS) entry which is preliminary data.</text>
</comment>
<dbReference type="InterPro" id="IPR009241">
    <property type="entry name" value="HigB-like"/>
</dbReference>
<evidence type="ECO:0000313" key="2">
    <source>
        <dbReference type="Proteomes" id="UP000248857"/>
    </source>
</evidence>
<gene>
    <name evidence="1" type="ORF">C1752_02912</name>
</gene>
<proteinExistence type="predicted"/>
<protein>
    <recommendedName>
        <fullName evidence="3">Addiction module toxin RelE</fullName>
    </recommendedName>
</protein>
<dbReference type="Proteomes" id="UP000248857">
    <property type="component" value="Unassembled WGS sequence"/>
</dbReference>
<organism evidence="1 2">
    <name type="scientific">Acaryochloris thomasi RCC1774</name>
    <dbReference type="NCBI Taxonomy" id="1764569"/>
    <lineage>
        <taxon>Bacteria</taxon>
        <taxon>Bacillati</taxon>
        <taxon>Cyanobacteriota</taxon>
        <taxon>Cyanophyceae</taxon>
        <taxon>Acaryochloridales</taxon>
        <taxon>Acaryochloridaceae</taxon>
        <taxon>Acaryochloris</taxon>
        <taxon>Acaryochloris thomasi</taxon>
    </lineage>
</organism>
<dbReference type="OrthoDB" id="9797093at2"/>
<dbReference type="EMBL" id="PQWO01000007">
    <property type="protein sequence ID" value="PZD73104.1"/>
    <property type="molecule type" value="Genomic_DNA"/>
</dbReference>
<dbReference type="Pfam" id="PF05973">
    <property type="entry name" value="Gp49"/>
    <property type="match status" value="1"/>
</dbReference>
<name>A0A2W1JTA9_9CYAN</name>